<dbReference type="RefSeq" id="WP_224122499.1">
    <property type="nucleotide sequence ID" value="NZ_JAIQZJ010000003.1"/>
</dbReference>
<feature type="transmembrane region" description="Helical" evidence="1">
    <location>
        <begin position="377"/>
        <end position="398"/>
    </location>
</feature>
<reference evidence="2 3" key="1">
    <citation type="submission" date="2021-09" db="EMBL/GenBank/DDBJ databases">
        <title>Whole genome sequence of Nocardioides sp. GBK3QG-3.</title>
        <authorList>
            <person name="Tuo L."/>
        </authorList>
    </citation>
    <scope>NUCLEOTIDE SEQUENCE [LARGE SCALE GENOMIC DNA]</scope>
    <source>
        <strain evidence="2 3">GBK3QG-3</strain>
    </source>
</reference>
<keyword evidence="1" id="KW-0472">Membrane</keyword>
<name>A0ABS7UB69_9ACTN</name>
<keyword evidence="1" id="KW-1133">Transmembrane helix</keyword>
<feature type="transmembrane region" description="Helical" evidence="1">
    <location>
        <begin position="177"/>
        <end position="194"/>
    </location>
</feature>
<evidence type="ECO:0000256" key="1">
    <source>
        <dbReference type="SAM" id="Phobius"/>
    </source>
</evidence>
<dbReference type="InterPro" id="IPR012507">
    <property type="entry name" value="YibE_F"/>
</dbReference>
<evidence type="ECO:0000313" key="2">
    <source>
        <dbReference type="EMBL" id="MBZ5738127.1"/>
    </source>
</evidence>
<feature type="transmembrane region" description="Helical" evidence="1">
    <location>
        <begin position="24"/>
        <end position="45"/>
    </location>
</feature>
<sequence length="409" mass="41294">MGAGHSHRASRHADRLEVARGPRLTLLGALALAGIATVIGLVVLWPSGSDVDAVTSKVDFAAPGVTFPTADVKAVQPACSGDQSGGGSGGSSGSDCGSIRVTVAEGAGQGDTVTVSVPPQISDSGLTVGDTVVVQRTPVDGADPSYAYFGTSRTTPLLVLLAAFVVVVVAVARWRGVFALVGVVFSGAVLWWFALPALLVGSSGLAVGLTAAAAILFVVLYTTHGFSVRTSTALAGTFAGVLVTAGLGVVGTQATRLVGVSDESAGVLSGMVGQLDFAGLFAAALVVAGIGVLNDVTITQASSVWEIRAAAPQMTRRQVFASGMRIGRDHIASTIYTIVFVYAGTALAVLLVLRLYGLPFEVLLATEDITQEVVRTLASSIGLVLAVPLTTGIAALVVPGASGRDDLPE</sequence>
<feature type="transmembrane region" description="Helical" evidence="1">
    <location>
        <begin position="271"/>
        <end position="293"/>
    </location>
</feature>
<keyword evidence="3" id="KW-1185">Reference proteome</keyword>
<protein>
    <submittedName>
        <fullName evidence="2">YibE/F family protein</fullName>
    </submittedName>
</protein>
<feature type="transmembrane region" description="Helical" evidence="1">
    <location>
        <begin position="200"/>
        <end position="221"/>
    </location>
</feature>
<accession>A0ABS7UB69</accession>
<dbReference type="Pfam" id="PF07907">
    <property type="entry name" value="YibE_F"/>
    <property type="match status" value="1"/>
</dbReference>
<proteinExistence type="predicted"/>
<keyword evidence="1" id="KW-0812">Transmembrane</keyword>
<dbReference type="PANTHER" id="PTHR41771:SF1">
    <property type="entry name" value="MEMBRANE PROTEIN"/>
    <property type="match status" value="1"/>
</dbReference>
<gene>
    <name evidence="2" type="ORF">K8U61_08125</name>
</gene>
<organism evidence="2 3">
    <name type="scientific">Nocardioides mangrovi</name>
    <dbReference type="NCBI Taxonomy" id="2874580"/>
    <lineage>
        <taxon>Bacteria</taxon>
        <taxon>Bacillati</taxon>
        <taxon>Actinomycetota</taxon>
        <taxon>Actinomycetes</taxon>
        <taxon>Propionibacteriales</taxon>
        <taxon>Nocardioidaceae</taxon>
        <taxon>Nocardioides</taxon>
    </lineage>
</organism>
<feature type="transmembrane region" description="Helical" evidence="1">
    <location>
        <begin position="233"/>
        <end position="251"/>
    </location>
</feature>
<dbReference type="EMBL" id="JAIQZJ010000003">
    <property type="protein sequence ID" value="MBZ5738127.1"/>
    <property type="molecule type" value="Genomic_DNA"/>
</dbReference>
<dbReference type="Proteomes" id="UP000780875">
    <property type="component" value="Unassembled WGS sequence"/>
</dbReference>
<feature type="transmembrane region" description="Helical" evidence="1">
    <location>
        <begin position="154"/>
        <end position="172"/>
    </location>
</feature>
<comment type="caution">
    <text evidence="2">The sequence shown here is derived from an EMBL/GenBank/DDBJ whole genome shotgun (WGS) entry which is preliminary data.</text>
</comment>
<dbReference type="PANTHER" id="PTHR41771">
    <property type="entry name" value="MEMBRANE PROTEIN-RELATED"/>
    <property type="match status" value="1"/>
</dbReference>
<feature type="transmembrane region" description="Helical" evidence="1">
    <location>
        <begin position="334"/>
        <end position="357"/>
    </location>
</feature>
<evidence type="ECO:0000313" key="3">
    <source>
        <dbReference type="Proteomes" id="UP000780875"/>
    </source>
</evidence>